<comment type="caution">
    <text evidence="1">The sequence shown here is derived from an EMBL/GenBank/DDBJ whole genome shotgun (WGS) entry which is preliminary data.</text>
</comment>
<dbReference type="AlphaFoldDB" id="A0A4R3J7P6"/>
<name>A0A4R3J7P6_9PROT</name>
<dbReference type="Proteomes" id="UP000295304">
    <property type="component" value="Unassembled WGS sequence"/>
</dbReference>
<accession>A0A4R3J7P6</accession>
<keyword evidence="1" id="KW-0378">Hydrolase</keyword>
<dbReference type="OrthoDB" id="9802050at2"/>
<reference evidence="1 2" key="1">
    <citation type="submission" date="2019-03" db="EMBL/GenBank/DDBJ databases">
        <title>Genomic Encyclopedia of Type Strains, Phase IV (KMG-IV): sequencing the most valuable type-strain genomes for metagenomic binning, comparative biology and taxonomic classification.</title>
        <authorList>
            <person name="Goeker M."/>
        </authorList>
    </citation>
    <scope>NUCLEOTIDE SEQUENCE [LARGE SCALE GENOMIC DNA]</scope>
    <source>
        <strain evidence="1 2">DSM 101688</strain>
    </source>
</reference>
<dbReference type="RefSeq" id="WP_132939754.1">
    <property type="nucleotide sequence ID" value="NZ_CP119676.1"/>
</dbReference>
<dbReference type="Pfam" id="PF05013">
    <property type="entry name" value="FGase"/>
    <property type="match status" value="1"/>
</dbReference>
<evidence type="ECO:0000313" key="1">
    <source>
        <dbReference type="EMBL" id="TCS60933.1"/>
    </source>
</evidence>
<dbReference type="EMBL" id="SLZW01000009">
    <property type="protein sequence ID" value="TCS60933.1"/>
    <property type="molecule type" value="Genomic_DNA"/>
</dbReference>
<dbReference type="GO" id="GO:0016787">
    <property type="term" value="F:hydrolase activity"/>
    <property type="evidence" value="ECO:0007669"/>
    <property type="project" value="UniProtKB-KW"/>
</dbReference>
<keyword evidence="2" id="KW-1185">Reference proteome</keyword>
<gene>
    <name evidence="1" type="ORF">EDD55_10993</name>
</gene>
<proteinExistence type="predicted"/>
<dbReference type="Gene3D" id="3.40.630.40">
    <property type="entry name" value="Zn-dependent exopeptidases"/>
    <property type="match status" value="1"/>
</dbReference>
<organism evidence="1 2">
    <name type="scientific">Varunaivibrio sulfuroxidans</name>
    <dbReference type="NCBI Taxonomy" id="1773489"/>
    <lineage>
        <taxon>Bacteria</taxon>
        <taxon>Pseudomonadati</taxon>
        <taxon>Pseudomonadota</taxon>
        <taxon>Alphaproteobacteria</taxon>
        <taxon>Rhodospirillales</taxon>
        <taxon>Magnetovibrionaceae</taxon>
        <taxon>Varunaivibrio</taxon>
    </lineage>
</organism>
<evidence type="ECO:0000313" key="2">
    <source>
        <dbReference type="Proteomes" id="UP000295304"/>
    </source>
</evidence>
<dbReference type="InterPro" id="IPR007709">
    <property type="entry name" value="N-FG_amidohydro"/>
</dbReference>
<sequence length="304" mass="33544">MTAPRPAPFGRPTWADDIVSPAFDVLAPARQTVPVVFASPHSGDYYPASFRAASRLDPTALRRSEDAFMDELYKSAPDLGAPLIRARFPRAYVDPNREAWELDPEMFTGALPDTANTTSPRIAAGLGTIAKVVTNGENIYAGKLSVEEALWRIETYYRPYHAALKGLLDATYARFGCVLLIDCHSMPSIGGPMDRDPGLNRVDMVLGDAHGLACTPRITNRVKVALKNLGYRVLHNNPYAGGFTTRHYGQPKRHRHALQIEVNRALYMNEDAITKNDTFTTLQTDISRLIEAIVAIGPKVLQEP</sequence>
<dbReference type="SUPFAM" id="SSF53187">
    <property type="entry name" value="Zn-dependent exopeptidases"/>
    <property type="match status" value="1"/>
</dbReference>
<protein>
    <submittedName>
        <fullName evidence="1">N-formylglutamate amidohydrolase</fullName>
    </submittedName>
</protein>